<dbReference type="InterPro" id="IPR001347">
    <property type="entry name" value="SIS_dom"/>
</dbReference>
<name>A0ABS3GXR9_9ENTE</name>
<dbReference type="CDD" id="cd05008">
    <property type="entry name" value="SIS_GlmS_GlmD_1"/>
    <property type="match status" value="1"/>
</dbReference>
<dbReference type="PROSITE" id="PS51464">
    <property type="entry name" value="SIS"/>
    <property type="match status" value="1"/>
</dbReference>
<evidence type="ECO:0000259" key="2">
    <source>
        <dbReference type="PROSITE" id="PS51464"/>
    </source>
</evidence>
<sequence length="349" mass="39195">METMLDYINEEQETLEHILESFDVAQIDVKKVKHCLILATGSSYNACLSAKYYLEQTAPVYIEIEEPFNFLHYGKVDPSIDLIIAVSQSGKSASTIQAVEKLTQTRSIKTIAVTSDVKSPITKVVDEVLDLNMGIETVGFVTKGYSATVLNLMLLGLRLGYQNGSIDQRLLENELTELKNAIRQINPVIEKTNDFWLENQADLTAGERFIAIGYGPNVGTAKEFETKFTETVRLPSQGFELEAYMHGPYLEANRNHSLFFVENDNLLNERSQALKHYLSEHVAACYTISTDTKTDSKTLGLSIETLEKISPLLLVIPFQYLAYQIAIAKGIDLSKRIFDDFDQVLKSKI</sequence>
<dbReference type="Proteomes" id="UP000664632">
    <property type="component" value="Unassembled WGS sequence"/>
</dbReference>
<organism evidence="3 4">
    <name type="scientific">Candidatus Enterococcus ikei</name>
    <dbReference type="NCBI Taxonomy" id="2815326"/>
    <lineage>
        <taxon>Bacteria</taxon>
        <taxon>Bacillati</taxon>
        <taxon>Bacillota</taxon>
        <taxon>Bacilli</taxon>
        <taxon>Lactobacillales</taxon>
        <taxon>Enterococcaceae</taxon>
        <taxon>Enterococcus</taxon>
    </lineage>
</organism>
<dbReference type="PANTHER" id="PTHR10937:SF17">
    <property type="entry name" value="GLUCOSAMINE-FRUCTOSE-6-PHOSPHATE AMINOTRANSFERASE"/>
    <property type="match status" value="1"/>
</dbReference>
<accession>A0ABS3GXR9</accession>
<reference evidence="3 4" key="1">
    <citation type="submission" date="2021-03" db="EMBL/GenBank/DDBJ databases">
        <title>Enterococcal diversity collection.</title>
        <authorList>
            <person name="Gilmore M.S."/>
            <person name="Schwartzman J."/>
            <person name="Van Tyne D."/>
            <person name="Martin M."/>
            <person name="Earl A.M."/>
            <person name="Manson A.L."/>
            <person name="Straub T."/>
            <person name="Salamzade R."/>
            <person name="Saavedra J."/>
            <person name="Lebreton F."/>
            <person name="Prichula J."/>
            <person name="Schaufler K."/>
            <person name="Gaca A."/>
            <person name="Sgardioli B."/>
            <person name="Wagenaar J."/>
            <person name="Strong T."/>
        </authorList>
    </citation>
    <scope>NUCLEOTIDE SEQUENCE [LARGE SCALE GENOMIC DNA]</scope>
    <source>
        <strain evidence="3 4">DIV0869a</strain>
    </source>
</reference>
<feature type="domain" description="SIS" evidence="2">
    <location>
        <begin position="25"/>
        <end position="165"/>
    </location>
</feature>
<evidence type="ECO:0000313" key="4">
    <source>
        <dbReference type="Proteomes" id="UP000664632"/>
    </source>
</evidence>
<keyword evidence="4" id="KW-1185">Reference proteome</keyword>
<evidence type="ECO:0000313" key="3">
    <source>
        <dbReference type="EMBL" id="MBO0440052.1"/>
    </source>
</evidence>
<dbReference type="Pfam" id="PF01380">
    <property type="entry name" value="SIS"/>
    <property type="match status" value="1"/>
</dbReference>
<dbReference type="InterPro" id="IPR035466">
    <property type="entry name" value="GlmS/AgaS_SIS"/>
</dbReference>
<dbReference type="InterPro" id="IPR046348">
    <property type="entry name" value="SIS_dom_sf"/>
</dbReference>
<keyword evidence="1" id="KW-0677">Repeat</keyword>
<proteinExistence type="predicted"/>
<dbReference type="CDD" id="cd05009">
    <property type="entry name" value="SIS_GlmS_GlmD_2"/>
    <property type="match status" value="1"/>
</dbReference>
<gene>
    <name evidence="3" type="ORF">JZO69_06745</name>
</gene>
<protein>
    <submittedName>
        <fullName evidence="3">SIS domain-containing protein</fullName>
    </submittedName>
</protein>
<comment type="caution">
    <text evidence="3">The sequence shown here is derived from an EMBL/GenBank/DDBJ whole genome shotgun (WGS) entry which is preliminary data.</text>
</comment>
<dbReference type="EMBL" id="JAFLWD010000014">
    <property type="protein sequence ID" value="MBO0440052.1"/>
    <property type="molecule type" value="Genomic_DNA"/>
</dbReference>
<dbReference type="RefSeq" id="WP_207112131.1">
    <property type="nucleotide sequence ID" value="NZ_JAFLWD010000014.1"/>
</dbReference>
<dbReference type="PANTHER" id="PTHR10937">
    <property type="entry name" value="GLUCOSAMINE--FRUCTOSE-6-PHOSPHATE AMINOTRANSFERASE, ISOMERIZING"/>
    <property type="match status" value="1"/>
</dbReference>
<dbReference type="InterPro" id="IPR035490">
    <property type="entry name" value="GlmS/FrlB_SIS"/>
</dbReference>
<evidence type="ECO:0000256" key="1">
    <source>
        <dbReference type="ARBA" id="ARBA00022737"/>
    </source>
</evidence>
<dbReference type="Gene3D" id="3.40.50.10490">
    <property type="entry name" value="Glucose-6-phosphate isomerase like protein, domain 1"/>
    <property type="match status" value="2"/>
</dbReference>
<dbReference type="SUPFAM" id="SSF53697">
    <property type="entry name" value="SIS domain"/>
    <property type="match status" value="1"/>
</dbReference>